<dbReference type="AlphaFoldDB" id="A0A1Y6FV72"/>
<dbReference type="InterPro" id="IPR000835">
    <property type="entry name" value="HTH_MarR-typ"/>
</dbReference>
<dbReference type="NCBIfam" id="TIGR04176">
    <property type="entry name" value="MarR_EPS"/>
    <property type="match status" value="1"/>
</dbReference>
<dbReference type="SUPFAM" id="SSF46785">
    <property type="entry name" value="Winged helix' DNA-binding domain"/>
    <property type="match status" value="1"/>
</dbReference>
<sequence length="128" mass="14512">MGNIKSRDDRYDSEFRVLRAVGERPDFTQREIARSAGISLGAINYCLKGLIAKGHVKVENFQKSGNKKNYIYVLTPEGLAIRAAMAANFLRRRVAEYESLKAEIEALEQEEAIFHHSRPASERLQSDN</sequence>
<proteinExistence type="predicted"/>
<dbReference type="GO" id="GO:0003700">
    <property type="term" value="F:DNA-binding transcription factor activity"/>
    <property type="evidence" value="ECO:0007669"/>
    <property type="project" value="InterPro"/>
</dbReference>
<dbReference type="GeneID" id="303003346"/>
<organism evidence="2 3">
    <name type="scientific">Sphingopyxis terrae subsp. ummariensis</name>
    <dbReference type="NCBI Taxonomy" id="429001"/>
    <lineage>
        <taxon>Bacteria</taxon>
        <taxon>Pseudomonadati</taxon>
        <taxon>Pseudomonadota</taxon>
        <taxon>Alphaproteobacteria</taxon>
        <taxon>Sphingomonadales</taxon>
        <taxon>Sphingomonadaceae</taxon>
        <taxon>Sphingopyxis</taxon>
    </lineage>
</organism>
<dbReference type="InterPro" id="IPR036390">
    <property type="entry name" value="WH_DNA-bd_sf"/>
</dbReference>
<evidence type="ECO:0000259" key="1">
    <source>
        <dbReference type="SMART" id="SM00347"/>
    </source>
</evidence>
<dbReference type="InterPro" id="IPR036388">
    <property type="entry name" value="WH-like_DNA-bd_sf"/>
</dbReference>
<dbReference type="EMBL" id="FXWL01000005">
    <property type="protein sequence ID" value="SMQ79491.1"/>
    <property type="molecule type" value="Genomic_DNA"/>
</dbReference>
<evidence type="ECO:0000313" key="3">
    <source>
        <dbReference type="Proteomes" id="UP000194469"/>
    </source>
</evidence>
<dbReference type="InterPro" id="IPR026433">
    <property type="entry name" value="MarR_EPS"/>
</dbReference>
<reference evidence="3" key="1">
    <citation type="submission" date="2017-04" db="EMBL/GenBank/DDBJ databases">
        <authorList>
            <person name="Varghese N."/>
            <person name="Submissions S."/>
        </authorList>
    </citation>
    <scope>NUCLEOTIDE SEQUENCE [LARGE SCALE GENOMIC DNA]</scope>
    <source>
        <strain evidence="3">UI2</strain>
    </source>
</reference>
<dbReference type="Pfam" id="PF12802">
    <property type="entry name" value="MarR_2"/>
    <property type="match status" value="1"/>
</dbReference>
<dbReference type="Proteomes" id="UP000194469">
    <property type="component" value="Unassembled WGS sequence"/>
</dbReference>
<gene>
    <name evidence="2" type="ORF">SAMN06295984_3389</name>
</gene>
<keyword evidence="3" id="KW-1185">Reference proteome</keyword>
<evidence type="ECO:0000313" key="2">
    <source>
        <dbReference type="EMBL" id="SMQ79491.1"/>
    </source>
</evidence>
<dbReference type="Gene3D" id="1.10.10.10">
    <property type="entry name" value="Winged helix-like DNA-binding domain superfamily/Winged helix DNA-binding domain"/>
    <property type="match status" value="1"/>
</dbReference>
<accession>A0A1Y6FV72</accession>
<protein>
    <submittedName>
        <fullName evidence="2">EPS-associated transcriptional regulator, MarR family</fullName>
    </submittedName>
</protein>
<feature type="domain" description="HTH marR-type" evidence="1">
    <location>
        <begin position="3"/>
        <end position="109"/>
    </location>
</feature>
<name>A0A1Y6FV72_9SPHN</name>
<dbReference type="SMART" id="SM00347">
    <property type="entry name" value="HTH_MARR"/>
    <property type="match status" value="1"/>
</dbReference>
<dbReference type="RefSeq" id="WP_084491235.1">
    <property type="nucleotide sequence ID" value="NZ_FXWL01000005.1"/>
</dbReference>